<organism evidence="1 2">
    <name type="scientific">Lentinula raphanica</name>
    <dbReference type="NCBI Taxonomy" id="153919"/>
    <lineage>
        <taxon>Eukaryota</taxon>
        <taxon>Fungi</taxon>
        <taxon>Dikarya</taxon>
        <taxon>Basidiomycota</taxon>
        <taxon>Agaricomycotina</taxon>
        <taxon>Agaricomycetes</taxon>
        <taxon>Agaricomycetidae</taxon>
        <taxon>Agaricales</taxon>
        <taxon>Marasmiineae</taxon>
        <taxon>Omphalotaceae</taxon>
        <taxon>Lentinula</taxon>
    </lineage>
</organism>
<comment type="caution">
    <text evidence="1">The sequence shown here is derived from an EMBL/GenBank/DDBJ whole genome shotgun (WGS) entry which is preliminary data.</text>
</comment>
<keyword evidence="2" id="KW-1185">Reference proteome</keyword>
<accession>A0AA38P6S8</accession>
<dbReference type="EMBL" id="MU806267">
    <property type="protein sequence ID" value="KAJ3837148.1"/>
    <property type="molecule type" value="Genomic_DNA"/>
</dbReference>
<protein>
    <submittedName>
        <fullName evidence="1">Uncharacterized protein</fullName>
    </submittedName>
</protein>
<sequence length="276" mass="32104">ITHRAAYCLFARATLIDHVSFDFNGRLNDINYAPIFQKWFDRGFAISHCPPVKDLVYSTSGFSLGGYRWVGDKACWKIELDDHARYPDLDTIECNSWNICYRPSRVSIKTFRFQPQPLVHGIIVARQERRYLRENYDYLLLAFSEEDFDPTEAILATQLSQPRRSPSRRRSAAARALLHEAMLGVDYQLPSAATTRLVTANLLRDFHHLLCDIVYDQRGVKVRRSYLITRVTGEIAITVVLRVKPRNRMIDVCIYNDRVENLSMRGLDIRFTWPVE</sequence>
<name>A0AA38P6S8_9AGAR</name>
<gene>
    <name evidence="1" type="ORF">F5878DRAFT_229837</name>
</gene>
<proteinExistence type="predicted"/>
<dbReference type="AlphaFoldDB" id="A0AA38P6S8"/>
<evidence type="ECO:0000313" key="1">
    <source>
        <dbReference type="EMBL" id="KAJ3837148.1"/>
    </source>
</evidence>
<reference evidence="1" key="1">
    <citation type="submission" date="2022-08" db="EMBL/GenBank/DDBJ databases">
        <authorList>
            <consortium name="DOE Joint Genome Institute"/>
            <person name="Min B."/>
            <person name="Riley R."/>
            <person name="Sierra-Patev S."/>
            <person name="Naranjo-Ortiz M."/>
            <person name="Looney B."/>
            <person name="Konkel Z."/>
            <person name="Slot J.C."/>
            <person name="Sakamoto Y."/>
            <person name="Steenwyk J.L."/>
            <person name="Rokas A."/>
            <person name="Carro J."/>
            <person name="Camarero S."/>
            <person name="Ferreira P."/>
            <person name="Molpeceres G."/>
            <person name="Ruiz-Duenas F.J."/>
            <person name="Serrano A."/>
            <person name="Henrissat B."/>
            <person name="Drula E."/>
            <person name="Hughes K.W."/>
            <person name="Mata J.L."/>
            <person name="Ishikawa N.K."/>
            <person name="Vargas-Isla R."/>
            <person name="Ushijima S."/>
            <person name="Smith C.A."/>
            <person name="Ahrendt S."/>
            <person name="Andreopoulos W."/>
            <person name="He G."/>
            <person name="Labutti K."/>
            <person name="Lipzen A."/>
            <person name="Ng V."/>
            <person name="Sandor L."/>
            <person name="Barry K."/>
            <person name="Martinez A.T."/>
            <person name="Xiao Y."/>
            <person name="Gibbons J.G."/>
            <person name="Terashima K."/>
            <person name="Hibbett D.S."/>
            <person name="Grigoriev I.V."/>
        </authorList>
    </citation>
    <scope>NUCLEOTIDE SEQUENCE</scope>
    <source>
        <strain evidence="1">TFB9207</strain>
    </source>
</reference>
<dbReference type="Proteomes" id="UP001163846">
    <property type="component" value="Unassembled WGS sequence"/>
</dbReference>
<feature type="non-terminal residue" evidence="1">
    <location>
        <position position="276"/>
    </location>
</feature>
<evidence type="ECO:0000313" key="2">
    <source>
        <dbReference type="Proteomes" id="UP001163846"/>
    </source>
</evidence>